<accession>A0ABQ3XCC0</accession>
<dbReference type="Proteomes" id="UP000612282">
    <property type="component" value="Unassembled WGS sequence"/>
</dbReference>
<proteinExistence type="predicted"/>
<protein>
    <recommendedName>
        <fullName evidence="4">Peptidase inhibitor family I36</fullName>
    </recommendedName>
</protein>
<evidence type="ECO:0008006" key="4">
    <source>
        <dbReference type="Google" id="ProtNLM"/>
    </source>
</evidence>
<reference evidence="2 3" key="1">
    <citation type="submission" date="2021-01" db="EMBL/GenBank/DDBJ databases">
        <title>Whole genome shotgun sequence of Actinoplanes couchii NBRC 106145.</title>
        <authorList>
            <person name="Komaki H."/>
            <person name="Tamura T."/>
        </authorList>
    </citation>
    <scope>NUCLEOTIDE SEQUENCE [LARGE SCALE GENOMIC DNA]</scope>
    <source>
        <strain evidence="2 3">NBRC 106145</strain>
    </source>
</reference>
<sequence length="123" mass="12953">MKQAFKMVVASSAMVMVFTLVGPVQAQAAASQCPASTFNGSLCRWSGANYTGNFYAFGTDGNWNGSCRPIANNPVSILNRSLFGFAFYSGANCTGTSRVVHNGARDAGLGFFAKSYRDLGVLG</sequence>
<evidence type="ECO:0000313" key="3">
    <source>
        <dbReference type="Proteomes" id="UP000612282"/>
    </source>
</evidence>
<organism evidence="2 3">
    <name type="scientific">Actinoplanes couchii</name>
    <dbReference type="NCBI Taxonomy" id="403638"/>
    <lineage>
        <taxon>Bacteria</taxon>
        <taxon>Bacillati</taxon>
        <taxon>Actinomycetota</taxon>
        <taxon>Actinomycetes</taxon>
        <taxon>Micromonosporales</taxon>
        <taxon>Micromonosporaceae</taxon>
        <taxon>Actinoplanes</taxon>
    </lineage>
</organism>
<feature type="chain" id="PRO_5045709236" description="Peptidase inhibitor family I36" evidence="1">
    <location>
        <begin position="27"/>
        <end position="123"/>
    </location>
</feature>
<keyword evidence="3" id="KW-1185">Reference proteome</keyword>
<evidence type="ECO:0000313" key="2">
    <source>
        <dbReference type="EMBL" id="GID56156.1"/>
    </source>
</evidence>
<evidence type="ECO:0000256" key="1">
    <source>
        <dbReference type="SAM" id="SignalP"/>
    </source>
</evidence>
<name>A0ABQ3XCC0_9ACTN</name>
<dbReference type="EMBL" id="BOMG01000056">
    <property type="protein sequence ID" value="GID56156.1"/>
    <property type="molecule type" value="Genomic_DNA"/>
</dbReference>
<feature type="signal peptide" evidence="1">
    <location>
        <begin position="1"/>
        <end position="26"/>
    </location>
</feature>
<comment type="caution">
    <text evidence="2">The sequence shown here is derived from an EMBL/GenBank/DDBJ whole genome shotgun (WGS) entry which is preliminary data.</text>
</comment>
<keyword evidence="1" id="KW-0732">Signal</keyword>
<dbReference type="Pfam" id="PF03995">
    <property type="entry name" value="Inhibitor_I36"/>
    <property type="match status" value="1"/>
</dbReference>
<dbReference type="RefSeq" id="WP_203797626.1">
    <property type="nucleotide sequence ID" value="NZ_BAAAQE010000027.1"/>
</dbReference>
<gene>
    <name evidence="2" type="ORF">Aco03nite_045600</name>
</gene>